<keyword evidence="4" id="KW-1185">Reference proteome</keyword>
<protein>
    <recommendedName>
        <fullName evidence="2">F-box domain-containing protein</fullName>
    </recommendedName>
</protein>
<dbReference type="Pfam" id="PF12937">
    <property type="entry name" value="F-box-like"/>
    <property type="match status" value="1"/>
</dbReference>
<dbReference type="VEuPathDB" id="FungiDB:NECHADRAFT_68745"/>
<dbReference type="InterPro" id="IPR036047">
    <property type="entry name" value="F-box-like_dom_sf"/>
</dbReference>
<dbReference type="PROSITE" id="PS50181">
    <property type="entry name" value="FBOX"/>
    <property type="match status" value="1"/>
</dbReference>
<proteinExistence type="predicted"/>
<dbReference type="OMA" id="HEKGYHE"/>
<accession>C7Z7N0</accession>
<dbReference type="SUPFAM" id="SSF81383">
    <property type="entry name" value="F-box domain"/>
    <property type="match status" value="1"/>
</dbReference>
<dbReference type="GeneID" id="9672468"/>
<dbReference type="RefSeq" id="XP_003045432.1">
    <property type="nucleotide sequence ID" value="XM_003045386.1"/>
</dbReference>
<dbReference type="SMART" id="SM00256">
    <property type="entry name" value="FBOX"/>
    <property type="match status" value="1"/>
</dbReference>
<evidence type="ECO:0000259" key="2">
    <source>
        <dbReference type="PROSITE" id="PS50181"/>
    </source>
</evidence>
<feature type="compositionally biased region" description="Acidic residues" evidence="1">
    <location>
        <begin position="214"/>
        <end position="223"/>
    </location>
</feature>
<dbReference type="HOGENOM" id="CLU_052452_0_0_1"/>
<evidence type="ECO:0000313" key="3">
    <source>
        <dbReference type="EMBL" id="EEU39719.1"/>
    </source>
</evidence>
<feature type="region of interest" description="Disordered" evidence="1">
    <location>
        <begin position="196"/>
        <end position="228"/>
    </location>
</feature>
<dbReference type="Gene3D" id="3.80.10.10">
    <property type="entry name" value="Ribonuclease Inhibitor"/>
    <property type="match status" value="1"/>
</dbReference>
<dbReference type="eggNOG" id="ENOG502RVST">
    <property type="taxonomic scope" value="Eukaryota"/>
</dbReference>
<dbReference type="InParanoid" id="C7Z7N0"/>
<dbReference type="OrthoDB" id="3927840at2759"/>
<dbReference type="KEGG" id="nhe:NECHADRAFT_68745"/>
<dbReference type="EMBL" id="GG698911">
    <property type="protein sequence ID" value="EEU39719.1"/>
    <property type="molecule type" value="Genomic_DNA"/>
</dbReference>
<dbReference type="AlphaFoldDB" id="C7Z7N0"/>
<dbReference type="InterPro" id="IPR001810">
    <property type="entry name" value="F-box_dom"/>
</dbReference>
<organism evidence="3 4">
    <name type="scientific">Fusarium vanettenii (strain ATCC MYA-4622 / CBS 123669 / FGSC 9596 / NRRL 45880 / 77-13-4)</name>
    <name type="common">Fusarium solani subsp. pisi</name>
    <dbReference type="NCBI Taxonomy" id="660122"/>
    <lineage>
        <taxon>Eukaryota</taxon>
        <taxon>Fungi</taxon>
        <taxon>Dikarya</taxon>
        <taxon>Ascomycota</taxon>
        <taxon>Pezizomycotina</taxon>
        <taxon>Sordariomycetes</taxon>
        <taxon>Hypocreomycetidae</taxon>
        <taxon>Hypocreales</taxon>
        <taxon>Nectriaceae</taxon>
        <taxon>Fusarium</taxon>
        <taxon>Fusarium solani species complex</taxon>
        <taxon>Fusarium vanettenii</taxon>
    </lineage>
</organism>
<dbReference type="CDD" id="cd09917">
    <property type="entry name" value="F-box_SF"/>
    <property type="match status" value="1"/>
</dbReference>
<reference evidence="3 4" key="1">
    <citation type="journal article" date="2009" name="PLoS Genet.">
        <title>The genome of Nectria haematococca: contribution of supernumerary chromosomes to gene expansion.</title>
        <authorList>
            <person name="Coleman J.J."/>
            <person name="Rounsley S.D."/>
            <person name="Rodriguez-Carres M."/>
            <person name="Kuo A."/>
            <person name="Wasmann C.C."/>
            <person name="Grimwood J."/>
            <person name="Schmutz J."/>
            <person name="Taga M."/>
            <person name="White G.J."/>
            <person name="Zhou S."/>
            <person name="Schwartz D.C."/>
            <person name="Freitag M."/>
            <person name="Ma L.J."/>
            <person name="Danchin E.G."/>
            <person name="Henrissat B."/>
            <person name="Coutinho P.M."/>
            <person name="Nelson D.R."/>
            <person name="Straney D."/>
            <person name="Napoli C.A."/>
            <person name="Barker B.M."/>
            <person name="Gribskov M."/>
            <person name="Rep M."/>
            <person name="Kroken S."/>
            <person name="Molnar I."/>
            <person name="Rensing C."/>
            <person name="Kennell J.C."/>
            <person name="Zamora J."/>
            <person name="Farman M.L."/>
            <person name="Selker E.U."/>
            <person name="Salamov A."/>
            <person name="Shapiro H."/>
            <person name="Pangilinan J."/>
            <person name="Lindquist E."/>
            <person name="Lamers C."/>
            <person name="Grigoriev I.V."/>
            <person name="Geiser D.M."/>
            <person name="Covert S.F."/>
            <person name="Temporini E."/>
            <person name="Vanetten H.D."/>
        </authorList>
    </citation>
    <scope>NUCLEOTIDE SEQUENCE [LARGE SCALE GENOMIC DNA]</scope>
    <source>
        <strain evidence="4">ATCC MYA-4622 / CBS 123669 / FGSC 9596 / NRRL 45880 / 77-13-4</strain>
    </source>
</reference>
<dbReference type="Proteomes" id="UP000005206">
    <property type="component" value="Chromosome 4"/>
</dbReference>
<feature type="domain" description="F-box" evidence="2">
    <location>
        <begin position="1"/>
        <end position="46"/>
    </location>
</feature>
<sequence length="441" mass="50584">MHSPATLPNEIIVEISSYLSLGQQNNFSRTCRRINDLIEPRIWADIELHGDGFHESRDEIKHPPPFKPSSDRFYLGRYYGRGICPLDILQHLLKTDRDRLKKVATRVKSFCSVIEPEDRIWDLLPYFVNLEALELHGRWDESDQITYEIRSPPLAKLRFAKLLGFIPQAGARWILRSGPTLERLELGMLDRPIQAAEGSDAGESDRDFASLSEENLDDSDEEPDHGRLNRVQAFPRPLSGFLPEEGLSLPILHHLYLCSPAHRKHTDDAQDEGWSTQAEEDSSEDWRSILMASHWTLQTLVLEHKVTILNSEAEARGEEECMRDLHTNNDGGGSSKLAEVLETAGVYRVEWFPELTHVYFYGIVVSKGLDNRPSMERPVGRIMTWLGHRGVRCEARRGQWFTVDNDEEWGFWADWDARSDSNFGSDDSDPRIHWDEVIASV</sequence>
<evidence type="ECO:0000256" key="1">
    <source>
        <dbReference type="SAM" id="MobiDB-lite"/>
    </source>
</evidence>
<name>C7Z7N0_FUSV7</name>
<dbReference type="InterPro" id="IPR032675">
    <property type="entry name" value="LRR_dom_sf"/>
</dbReference>
<evidence type="ECO:0000313" key="4">
    <source>
        <dbReference type="Proteomes" id="UP000005206"/>
    </source>
</evidence>
<gene>
    <name evidence="3" type="ORF">NECHADRAFT_68745</name>
</gene>